<dbReference type="Proteomes" id="UP001157440">
    <property type="component" value="Unassembled WGS sequence"/>
</dbReference>
<evidence type="ECO:0000256" key="1">
    <source>
        <dbReference type="SAM" id="MobiDB-lite"/>
    </source>
</evidence>
<accession>A0AA37TN27</accession>
<gene>
    <name evidence="2" type="ORF">GCM10007890_62130</name>
</gene>
<sequence>MAWTGLDMRLRFRVSRRQVEDPPHVALRPVPEKTERREDLRDSDARRDEPAPVDRLLLRTDACA</sequence>
<dbReference type="EMBL" id="BSPL01000033">
    <property type="protein sequence ID" value="GLS74198.1"/>
    <property type="molecule type" value="Genomic_DNA"/>
</dbReference>
<feature type="region of interest" description="Disordered" evidence="1">
    <location>
        <begin position="20"/>
        <end position="64"/>
    </location>
</feature>
<name>A0AA37TN27_9HYPH</name>
<reference evidence="3" key="1">
    <citation type="journal article" date="2019" name="Int. J. Syst. Evol. Microbiol.">
        <title>The Global Catalogue of Microorganisms (GCM) 10K type strain sequencing project: providing services to taxonomists for standard genome sequencing and annotation.</title>
        <authorList>
            <consortium name="The Broad Institute Genomics Platform"/>
            <consortium name="The Broad Institute Genome Sequencing Center for Infectious Disease"/>
            <person name="Wu L."/>
            <person name="Ma J."/>
        </authorList>
    </citation>
    <scope>NUCLEOTIDE SEQUENCE [LARGE SCALE GENOMIC DNA]</scope>
    <source>
        <strain evidence="3">NBRC 103632</strain>
    </source>
</reference>
<evidence type="ECO:0000313" key="2">
    <source>
        <dbReference type="EMBL" id="GLS74198.1"/>
    </source>
</evidence>
<protein>
    <submittedName>
        <fullName evidence="2">Uncharacterized protein</fullName>
    </submittedName>
</protein>
<proteinExistence type="predicted"/>
<comment type="caution">
    <text evidence="2">The sequence shown here is derived from an EMBL/GenBank/DDBJ whole genome shotgun (WGS) entry which is preliminary data.</text>
</comment>
<feature type="compositionally biased region" description="Basic and acidic residues" evidence="1">
    <location>
        <begin position="30"/>
        <end position="58"/>
    </location>
</feature>
<evidence type="ECO:0000313" key="3">
    <source>
        <dbReference type="Proteomes" id="UP001157440"/>
    </source>
</evidence>
<organism evidence="2 3">
    <name type="scientific">Methylobacterium tardum</name>
    <dbReference type="NCBI Taxonomy" id="374432"/>
    <lineage>
        <taxon>Bacteria</taxon>
        <taxon>Pseudomonadati</taxon>
        <taxon>Pseudomonadota</taxon>
        <taxon>Alphaproteobacteria</taxon>
        <taxon>Hyphomicrobiales</taxon>
        <taxon>Methylobacteriaceae</taxon>
        <taxon>Methylobacterium</taxon>
    </lineage>
</organism>
<dbReference type="AlphaFoldDB" id="A0AA37TN27"/>
<keyword evidence="3" id="KW-1185">Reference proteome</keyword>